<evidence type="ECO:0000313" key="4">
    <source>
        <dbReference type="Proteomes" id="UP000567885"/>
    </source>
</evidence>
<feature type="domain" description="DUF6604" evidence="2">
    <location>
        <begin position="9"/>
        <end position="280"/>
    </location>
</feature>
<accession>A0A8H5SU87</accession>
<sequence length="972" mass="110554">MHSNNLYSSYKRDTKDVLYWMINVTNSLVRTSENHPSSHPVQERNGDQVAVDHLISMSHFIVDKNERVPDFIFRYLKSVIYARKIVAATFQQPVGSIQDDAIIASNKSHRHFITTLERVYSIFGGQEWEVSQAGKVAPLDDAEDLEKLALMNRFKGLTVEKAGSSSSEGDQPASSSRSRQTKKKGKKQKKKKGGKKNNSKRQIPDHEVSRDKIQMIDQNESLLTDYSMAVLSAVKEWAELRPYMQNMWQKVAYKSGNSAVAAGTAKVAISIVKKTGTDIFIDFTDRDTYYRIVNCITRGSVDQAQGMFALDIDYGSDDPSTGPTLIDIREQFLINIYENLKDFIADFRLNRNGKPSNNMRSRLNTWRPDMDLQSLTEQERLDWRRLYVIKWLYDLVNAHYHKSVYGLKDFAREVTKIAMSNNEVSRLIYGHHVFQLQCIVDAFTISRGWTPHPVEGHVMRPAASATASRDLDTFFHGNPIKGIPGYTQSSTSLKITIRRDERYRRIQDIINALPSTRRDFLACLGEHDDMPFMEDKTLVRPTDENLNSLLQTSPFLCGAALLECLGLSYKIGMFLWEVTPDPTLILHLNGGALDLGFTDEENELWDRLETWLMAEFFPGYVQTQTAGKNLQLAIDDQVHNNRQRLNRPPLRCRGHYTNDILKLVDLKSNESFTTGSMVTCLQAAGWSVGDIPDEDLPLGSTEFWYRMDHTPRELDPETNKLQLADSVLRRRTKDSGMAKDNYIFNHIKSIKSKATKVRRGLGEDFPVDTPARRTSQQLELSTGATVGGPSSQRDIITYRFPQPRALPSVLDDIEAAHTDLEWDICGRLLNDVGSNQGAEQQGGEASDSEDEFTGYSTLPLSGMNYVDITCRMHKVLKAIEERLRVDEDPLYNELYTDDNIRDCRARLVMEVLHFFKRDKMSKEEDKRLASVADVLNKECHQHDIEGCLFWGEENQSTDDEDVGGHATECNVS</sequence>
<evidence type="ECO:0000259" key="2">
    <source>
        <dbReference type="Pfam" id="PF20253"/>
    </source>
</evidence>
<dbReference type="Proteomes" id="UP000567885">
    <property type="component" value="Unassembled WGS sequence"/>
</dbReference>
<keyword evidence="4" id="KW-1185">Reference proteome</keyword>
<evidence type="ECO:0000313" key="3">
    <source>
        <dbReference type="EMBL" id="KAF5657150.1"/>
    </source>
</evidence>
<dbReference type="EMBL" id="JAAGWQ010000299">
    <property type="protein sequence ID" value="KAF5657150.1"/>
    <property type="molecule type" value="Genomic_DNA"/>
</dbReference>
<dbReference type="PANTHER" id="PTHR38795">
    <property type="entry name" value="DUF6604 DOMAIN-CONTAINING PROTEIN"/>
    <property type="match status" value="1"/>
</dbReference>
<evidence type="ECO:0000256" key="1">
    <source>
        <dbReference type="SAM" id="MobiDB-lite"/>
    </source>
</evidence>
<dbReference type="Pfam" id="PF20253">
    <property type="entry name" value="DUF6604"/>
    <property type="match status" value="1"/>
</dbReference>
<feature type="compositionally biased region" description="Polar residues" evidence="1">
    <location>
        <begin position="772"/>
        <end position="789"/>
    </location>
</feature>
<reference evidence="3 4" key="1">
    <citation type="submission" date="2020-05" db="EMBL/GenBank/DDBJ databases">
        <title>Identification and distribution of gene clusters putatively required for synthesis of sphingolipid metabolism inhibitors in phylogenetically diverse species of the filamentous fungus Fusarium.</title>
        <authorList>
            <person name="Kim H.-S."/>
            <person name="Busman M."/>
            <person name="Brown D.W."/>
            <person name="Divon H."/>
            <person name="Uhlig S."/>
            <person name="Proctor R.H."/>
        </authorList>
    </citation>
    <scope>NUCLEOTIDE SEQUENCE [LARGE SCALE GENOMIC DNA]</scope>
    <source>
        <strain evidence="3 4">NRRL 20693</strain>
    </source>
</reference>
<dbReference type="InterPro" id="IPR046539">
    <property type="entry name" value="DUF6604"/>
</dbReference>
<comment type="caution">
    <text evidence="3">The sequence shown here is derived from an EMBL/GenBank/DDBJ whole genome shotgun (WGS) entry which is preliminary data.</text>
</comment>
<dbReference type="AlphaFoldDB" id="A0A8H5SU87"/>
<feature type="compositionally biased region" description="Polar residues" evidence="1">
    <location>
        <begin position="163"/>
        <end position="173"/>
    </location>
</feature>
<name>A0A8H5SU87_FUSHE</name>
<feature type="region of interest" description="Disordered" evidence="1">
    <location>
        <begin position="161"/>
        <end position="211"/>
    </location>
</feature>
<feature type="compositionally biased region" description="Basic residues" evidence="1">
    <location>
        <begin position="179"/>
        <end position="199"/>
    </location>
</feature>
<dbReference type="PANTHER" id="PTHR38795:SF1">
    <property type="entry name" value="DUF6604 DOMAIN-CONTAINING PROTEIN"/>
    <property type="match status" value="1"/>
</dbReference>
<feature type="compositionally biased region" description="Basic and acidic residues" evidence="1">
    <location>
        <begin position="202"/>
        <end position="211"/>
    </location>
</feature>
<dbReference type="OrthoDB" id="5339038at2759"/>
<protein>
    <recommendedName>
        <fullName evidence="2">DUF6604 domain-containing protein</fullName>
    </recommendedName>
</protein>
<proteinExistence type="predicted"/>
<feature type="region of interest" description="Disordered" evidence="1">
    <location>
        <begin position="762"/>
        <end position="789"/>
    </location>
</feature>
<dbReference type="PIRSF" id="PIRSF028035">
    <property type="entry name" value="UCP028035"/>
    <property type="match status" value="1"/>
</dbReference>
<organism evidence="3 4">
    <name type="scientific">Fusarium heterosporum</name>
    <dbReference type="NCBI Taxonomy" id="42747"/>
    <lineage>
        <taxon>Eukaryota</taxon>
        <taxon>Fungi</taxon>
        <taxon>Dikarya</taxon>
        <taxon>Ascomycota</taxon>
        <taxon>Pezizomycotina</taxon>
        <taxon>Sordariomycetes</taxon>
        <taxon>Hypocreomycetidae</taxon>
        <taxon>Hypocreales</taxon>
        <taxon>Nectriaceae</taxon>
        <taxon>Fusarium</taxon>
        <taxon>Fusarium heterosporum species complex</taxon>
    </lineage>
</organism>
<dbReference type="InterPro" id="IPR016864">
    <property type="entry name" value="UCP028035"/>
</dbReference>
<gene>
    <name evidence="3" type="ORF">FHETE_10600</name>
</gene>